<dbReference type="Gene3D" id="3.30.450.60">
    <property type="match status" value="1"/>
</dbReference>
<evidence type="ECO:0000313" key="14">
    <source>
        <dbReference type="EMBL" id="CDF38841.1"/>
    </source>
</evidence>
<dbReference type="GO" id="GO:0030126">
    <property type="term" value="C:COPI vesicle coat"/>
    <property type="evidence" value="ECO:0007669"/>
    <property type="project" value="UniProtKB-UniRule"/>
</dbReference>
<dbReference type="InterPro" id="IPR036168">
    <property type="entry name" value="AP2_Mu_C_sf"/>
</dbReference>
<feature type="region of interest" description="Disordered" evidence="12">
    <location>
        <begin position="156"/>
        <end position="183"/>
    </location>
</feature>
<evidence type="ECO:0000256" key="12">
    <source>
        <dbReference type="SAM" id="MobiDB-lite"/>
    </source>
</evidence>
<keyword evidence="6 11" id="KW-0931">ER-Golgi transport</keyword>
<sequence length="576" mass="62264">MVVLSAAVTTKAGKVVLSRQYRELSRIRIEGLLAAFPKLIGTDRQHTYVETDNVRYVYQPVETLYVLLITTKNSNIVEDLETLRLLGKILPEYSPRYGVVDEESVMEAAFEIIYSFDEVIDWGGLRENVDLQQIATFTEMYSHEERLVKMIQESKMAEAKEERKRREEEIRRQRSDGGDRLGMLGNELGKMLQAGGMGSFAQDLGLTGLQNKAAANAAYAAAGGISSDSYAQQQSTMGMGGGGGMGMSGMGSQMGMGMNMRNVISSSSGYGRSNAGPPPVAGTAAKKGMSLGKGKKQDNILDSLRAEGEVVDAPVSRLKGAKANAAAAAAYVPPSQAIHLATIEKLNLTVSRDGGIQNMEVKGDLMLRVTDSAKAGIRLQVSTGGAESNGVQFRTHPNVDRTLFSTQGLIGLKDPKRPFPTGNPLGVLRWRLVTKEEDKAPLLINCWPSDNGDESVVNIEYELGASKELRDVVITIPIGTSSQPTVNQCDGEFVYNSRTQSVEWRLAMIDESNSQGSLEFSTGPTDANAFFPINVSFSSKYTYAPIVVSQVALVSSGEPVEFGHDVSLVPDTFSIV</sequence>
<evidence type="ECO:0000313" key="15">
    <source>
        <dbReference type="Proteomes" id="UP000012073"/>
    </source>
</evidence>
<dbReference type="KEGG" id="ccp:CHC_T00009496001"/>
<dbReference type="InterPro" id="IPR027059">
    <property type="entry name" value="Coatomer_dsu"/>
</dbReference>
<dbReference type="Gramene" id="CDF38841">
    <property type="protein sequence ID" value="CDF38841"/>
    <property type="gene ID" value="CHC_T00009496001"/>
</dbReference>
<accession>R7QMY2</accession>
<dbReference type="AlphaFoldDB" id="R7QMY2"/>
<dbReference type="FunFam" id="2.60.40.1170:FF:000007">
    <property type="entry name" value="Coatomer subunit delta"/>
    <property type="match status" value="1"/>
</dbReference>
<feature type="domain" description="MHD" evidence="13">
    <location>
        <begin position="335"/>
        <end position="576"/>
    </location>
</feature>
<comment type="subcellular location">
    <subcellularLocation>
        <location evidence="11">Cytoplasm</location>
    </subcellularLocation>
    <subcellularLocation>
        <location evidence="1 11">Golgi apparatus membrane</location>
        <topology evidence="1 11">Peripheral membrane protein</topology>
        <orientation evidence="1 11">Cytoplasmic side</orientation>
    </subcellularLocation>
    <subcellularLocation>
        <location evidence="11">Cytoplasmic vesicle</location>
        <location evidence="11">COPI-coated vesicle membrane</location>
        <topology evidence="11">Peripheral membrane protein</topology>
        <orientation evidence="11">Cytoplasmic side</orientation>
    </subcellularLocation>
</comment>
<keyword evidence="7 11" id="KW-0653">Protein transport</keyword>
<name>R7QMY2_CHOCR</name>
<comment type="similarity">
    <text evidence="2 11">Belongs to the adaptor complexes medium subunit family. Delta-COP subfamily.</text>
</comment>
<keyword evidence="9 11" id="KW-0472">Membrane</keyword>
<dbReference type="PANTHER" id="PTHR10121">
    <property type="entry name" value="COATOMER SUBUNIT DELTA"/>
    <property type="match status" value="1"/>
</dbReference>
<keyword evidence="15" id="KW-1185">Reference proteome</keyword>
<dbReference type="GO" id="GO:0006888">
    <property type="term" value="P:endoplasmic reticulum to Golgi vesicle-mediated transport"/>
    <property type="evidence" value="ECO:0007669"/>
    <property type="project" value="TreeGrafter"/>
</dbReference>
<dbReference type="PANTHER" id="PTHR10121:SF0">
    <property type="entry name" value="COATOMER SUBUNIT DELTA"/>
    <property type="match status" value="1"/>
</dbReference>
<dbReference type="STRING" id="2769.R7QMY2"/>
<dbReference type="Proteomes" id="UP000012073">
    <property type="component" value="Unassembled WGS sequence"/>
</dbReference>
<dbReference type="EMBL" id="HG001973">
    <property type="protein sequence ID" value="CDF38841.1"/>
    <property type="molecule type" value="Genomic_DNA"/>
</dbReference>
<dbReference type="OMA" id="VQFRTHP"/>
<comment type="subunit">
    <text evidence="3 11">Oligomeric complex that consists of at least the alpha, beta, beta', gamma, delta, epsilon and zeta subunits.</text>
</comment>
<organism evidence="14 15">
    <name type="scientific">Chondrus crispus</name>
    <name type="common">Carrageen Irish moss</name>
    <name type="synonym">Polymorpha crispa</name>
    <dbReference type="NCBI Taxonomy" id="2769"/>
    <lineage>
        <taxon>Eukaryota</taxon>
        <taxon>Rhodophyta</taxon>
        <taxon>Florideophyceae</taxon>
        <taxon>Rhodymeniophycidae</taxon>
        <taxon>Gigartinales</taxon>
        <taxon>Gigartinaceae</taxon>
        <taxon>Chondrus</taxon>
    </lineage>
</organism>
<reference evidence="15" key="1">
    <citation type="journal article" date="2013" name="Proc. Natl. Acad. Sci. U.S.A.">
        <title>Genome structure and metabolic features in the red seaweed Chondrus crispus shed light on evolution of the Archaeplastida.</title>
        <authorList>
            <person name="Collen J."/>
            <person name="Porcel B."/>
            <person name="Carre W."/>
            <person name="Ball S.G."/>
            <person name="Chaparro C."/>
            <person name="Tonon T."/>
            <person name="Barbeyron T."/>
            <person name="Michel G."/>
            <person name="Noel B."/>
            <person name="Valentin K."/>
            <person name="Elias M."/>
            <person name="Artiguenave F."/>
            <person name="Arun A."/>
            <person name="Aury J.M."/>
            <person name="Barbosa-Neto J.F."/>
            <person name="Bothwell J.H."/>
            <person name="Bouget F.Y."/>
            <person name="Brillet L."/>
            <person name="Cabello-Hurtado F."/>
            <person name="Capella-Gutierrez S."/>
            <person name="Charrier B."/>
            <person name="Cladiere L."/>
            <person name="Cock J.M."/>
            <person name="Coelho S.M."/>
            <person name="Colleoni C."/>
            <person name="Czjzek M."/>
            <person name="Da Silva C."/>
            <person name="Delage L."/>
            <person name="Denoeud F."/>
            <person name="Deschamps P."/>
            <person name="Dittami S.M."/>
            <person name="Gabaldon T."/>
            <person name="Gachon C.M."/>
            <person name="Groisillier A."/>
            <person name="Herve C."/>
            <person name="Jabbari K."/>
            <person name="Katinka M."/>
            <person name="Kloareg B."/>
            <person name="Kowalczyk N."/>
            <person name="Labadie K."/>
            <person name="Leblanc C."/>
            <person name="Lopez P.J."/>
            <person name="McLachlan D.H."/>
            <person name="Meslet-Cladiere L."/>
            <person name="Moustafa A."/>
            <person name="Nehr Z."/>
            <person name="Nyvall Collen P."/>
            <person name="Panaud O."/>
            <person name="Partensky F."/>
            <person name="Poulain J."/>
            <person name="Rensing S.A."/>
            <person name="Rousvoal S."/>
            <person name="Samson G."/>
            <person name="Symeonidi A."/>
            <person name="Weissenbach J."/>
            <person name="Zambounis A."/>
            <person name="Wincker P."/>
            <person name="Boyen C."/>
        </authorList>
    </citation>
    <scope>NUCLEOTIDE SEQUENCE [LARGE SCALE GENOMIC DNA]</scope>
    <source>
        <strain evidence="15">cv. Stackhouse</strain>
    </source>
</reference>
<gene>
    <name evidence="14" type="ORF">CHC_T00009496001</name>
</gene>
<dbReference type="PROSITE" id="PS51072">
    <property type="entry name" value="MHD"/>
    <property type="match status" value="1"/>
</dbReference>
<evidence type="ECO:0000256" key="5">
    <source>
        <dbReference type="ARBA" id="ARBA00022490"/>
    </source>
</evidence>
<dbReference type="GO" id="GO:0000139">
    <property type="term" value="C:Golgi membrane"/>
    <property type="evidence" value="ECO:0007669"/>
    <property type="project" value="UniProtKB-SubCell"/>
</dbReference>
<dbReference type="SUPFAM" id="SSF49447">
    <property type="entry name" value="Second domain of Mu2 adaptin subunit (ap50) of ap2 adaptor"/>
    <property type="match status" value="1"/>
</dbReference>
<evidence type="ECO:0000256" key="3">
    <source>
        <dbReference type="ARBA" id="ARBA00011775"/>
    </source>
</evidence>
<evidence type="ECO:0000259" key="13">
    <source>
        <dbReference type="PROSITE" id="PS51072"/>
    </source>
</evidence>
<proteinExistence type="inferred from homology"/>
<dbReference type="InterPro" id="IPR011012">
    <property type="entry name" value="Longin-like_dom_sf"/>
</dbReference>
<evidence type="ECO:0000256" key="1">
    <source>
        <dbReference type="ARBA" id="ARBA00004255"/>
    </source>
</evidence>
<dbReference type="PhylomeDB" id="R7QMY2"/>
<dbReference type="OrthoDB" id="10266042at2759"/>
<keyword evidence="4 11" id="KW-0813">Transport</keyword>
<protein>
    <recommendedName>
        <fullName evidence="11">Coatomer subunit delta</fullName>
    </recommendedName>
</protein>
<evidence type="ECO:0000256" key="8">
    <source>
        <dbReference type="ARBA" id="ARBA00023034"/>
    </source>
</evidence>
<keyword evidence="8 11" id="KW-0333">Golgi apparatus</keyword>
<evidence type="ECO:0000256" key="4">
    <source>
        <dbReference type="ARBA" id="ARBA00022448"/>
    </source>
</evidence>
<dbReference type="CDD" id="cd09254">
    <property type="entry name" value="AP_delta-COPI_MHD"/>
    <property type="match status" value="1"/>
</dbReference>
<evidence type="ECO:0000256" key="6">
    <source>
        <dbReference type="ARBA" id="ARBA00022892"/>
    </source>
</evidence>
<dbReference type="Gene3D" id="2.60.40.1170">
    <property type="entry name" value="Mu homology domain, subdomain B"/>
    <property type="match status" value="2"/>
</dbReference>
<evidence type="ECO:0000256" key="2">
    <source>
        <dbReference type="ARBA" id="ARBA00010516"/>
    </source>
</evidence>
<feature type="region of interest" description="Disordered" evidence="12">
    <location>
        <begin position="269"/>
        <end position="294"/>
    </location>
</feature>
<comment type="function">
    <text evidence="11">The coatomer is a cytosolic protein complex that binds to dilysine motifs and reversibly associates with Golgi non-clathrin-coated vesicles, which further mediate biosynthetic protein transport from the ER, via the Golgi up to the trans Golgi network.</text>
</comment>
<feature type="compositionally biased region" description="Basic and acidic residues" evidence="12">
    <location>
        <begin position="156"/>
        <end position="179"/>
    </location>
</feature>
<evidence type="ECO:0000256" key="10">
    <source>
        <dbReference type="ARBA" id="ARBA00023329"/>
    </source>
</evidence>
<keyword evidence="10" id="KW-0968">Cytoplasmic vesicle</keyword>
<evidence type="ECO:0000256" key="11">
    <source>
        <dbReference type="RuleBase" id="RU366052"/>
    </source>
</evidence>
<dbReference type="GeneID" id="17326463"/>
<dbReference type="CDD" id="cd14830">
    <property type="entry name" value="Delta_COP_N"/>
    <property type="match status" value="1"/>
</dbReference>
<dbReference type="Pfam" id="PF00928">
    <property type="entry name" value="Adap_comp_sub"/>
    <property type="match status" value="1"/>
</dbReference>
<dbReference type="InterPro" id="IPR028565">
    <property type="entry name" value="MHD"/>
</dbReference>
<evidence type="ECO:0000256" key="7">
    <source>
        <dbReference type="ARBA" id="ARBA00022927"/>
    </source>
</evidence>
<dbReference type="SUPFAM" id="SSF64356">
    <property type="entry name" value="SNARE-like"/>
    <property type="match status" value="1"/>
</dbReference>
<keyword evidence="5 11" id="KW-0963">Cytoplasm</keyword>
<dbReference type="FunFam" id="3.30.450.60:FF:000003">
    <property type="entry name" value="Coatomer subunit delta"/>
    <property type="match status" value="1"/>
</dbReference>
<dbReference type="GO" id="GO:0006890">
    <property type="term" value="P:retrograde vesicle-mediated transport, Golgi to endoplasmic reticulum"/>
    <property type="evidence" value="ECO:0007669"/>
    <property type="project" value="UniProtKB-UniRule"/>
</dbReference>
<dbReference type="GO" id="GO:0015031">
    <property type="term" value="P:protein transport"/>
    <property type="evidence" value="ECO:0007669"/>
    <property type="project" value="UniProtKB-KW"/>
</dbReference>
<dbReference type="GO" id="GO:0051645">
    <property type="term" value="P:Golgi localization"/>
    <property type="evidence" value="ECO:0007669"/>
    <property type="project" value="TreeGrafter"/>
</dbReference>
<evidence type="ECO:0000256" key="9">
    <source>
        <dbReference type="ARBA" id="ARBA00023136"/>
    </source>
</evidence>
<dbReference type="RefSeq" id="XP_005718746.1">
    <property type="nucleotide sequence ID" value="XM_005718689.1"/>
</dbReference>